<gene>
    <name evidence="2" type="ORF">METEAL_04620</name>
</gene>
<evidence type="ECO:0000256" key="1">
    <source>
        <dbReference type="SAM" id="Phobius"/>
    </source>
</evidence>
<name>A0AA48KA91_9BACT</name>
<evidence type="ECO:0000313" key="2">
    <source>
        <dbReference type="EMBL" id="BDU71288.1"/>
    </source>
</evidence>
<keyword evidence="1" id="KW-1133">Transmembrane helix</keyword>
<sequence length="340" mass="38269">MHTLIGENGKVGYGCLDGPVRFNHEAFPLRTFFGRKAGALRRRMALGAFSYLGILGDGFVAGLAAVRLGYVANVFGFFFDSGTGAYWERSVKDRPGRLVFPLDPDACAIHYESRGCGLDLAKSHDRERLEVEARFGERLVVKGLFPYGFRHHPLRVVNPSCGDPNRFTFTEKCAPLLPEALSVTFDGVERAGDLGRVAAVYDWSAGFFNRNSNWLWSALAGVLPDGTPVGANFAALVNESFYPENAFWVGGKRIRLAQVVFDYDPEDPRREDWRIFTEDGQVELRFRPLGERGERTRLPFLKVNFRQFFGEYTGWLRDPGGRSVRLERLMGVAEIHLSVW</sequence>
<evidence type="ECO:0000313" key="3">
    <source>
        <dbReference type="Proteomes" id="UP001238179"/>
    </source>
</evidence>
<keyword evidence="3" id="KW-1185">Reference proteome</keyword>
<dbReference type="AlphaFoldDB" id="A0AA48KA91"/>
<dbReference type="Pfam" id="PF10974">
    <property type="entry name" value="DUF2804"/>
    <property type="match status" value="1"/>
</dbReference>
<proteinExistence type="predicted"/>
<organism evidence="2 3">
    <name type="scientific">Mesoterricola silvestris</name>
    <dbReference type="NCBI Taxonomy" id="2927979"/>
    <lineage>
        <taxon>Bacteria</taxon>
        <taxon>Pseudomonadati</taxon>
        <taxon>Acidobacteriota</taxon>
        <taxon>Holophagae</taxon>
        <taxon>Holophagales</taxon>
        <taxon>Holophagaceae</taxon>
        <taxon>Mesoterricola</taxon>
    </lineage>
</organism>
<protein>
    <recommendedName>
        <fullName evidence="4">DUF2804 domain-containing protein</fullName>
    </recommendedName>
</protein>
<keyword evidence="1" id="KW-0472">Membrane</keyword>
<dbReference type="PANTHER" id="PTHR35868">
    <property type="entry name" value="DUF2804 DOMAIN-CONTAINING PROTEIN-RELATED"/>
    <property type="match status" value="1"/>
</dbReference>
<dbReference type="KEGG" id="msil:METEAL_04620"/>
<reference evidence="3" key="1">
    <citation type="journal article" date="2023" name="Int. J. Syst. Evol. Microbiol.">
        <title>Mesoterricola silvestris gen. nov., sp. nov., Mesoterricola sediminis sp. nov., Geothrix oryzae sp. nov., Geothrix edaphica sp. nov., Geothrix rubra sp. nov., and Geothrix limicola sp. nov., six novel members of Acidobacteriota isolated from soils.</title>
        <authorList>
            <person name="Itoh H."/>
            <person name="Sugisawa Y."/>
            <person name="Mise K."/>
            <person name="Xu Z."/>
            <person name="Kuniyasu M."/>
            <person name="Ushijima N."/>
            <person name="Kawano K."/>
            <person name="Kobayashi E."/>
            <person name="Shiratori Y."/>
            <person name="Masuda Y."/>
            <person name="Senoo K."/>
        </authorList>
    </citation>
    <scope>NUCLEOTIDE SEQUENCE [LARGE SCALE GENOMIC DNA]</scope>
    <source>
        <strain evidence="3">W79</strain>
    </source>
</reference>
<dbReference type="EMBL" id="AP027080">
    <property type="protein sequence ID" value="BDU71288.1"/>
    <property type="molecule type" value="Genomic_DNA"/>
</dbReference>
<evidence type="ECO:0008006" key="4">
    <source>
        <dbReference type="Google" id="ProtNLM"/>
    </source>
</evidence>
<accession>A0AA48KA91</accession>
<dbReference type="PANTHER" id="PTHR35868:SF4">
    <property type="entry name" value="DUF2804 DOMAIN-CONTAINING PROTEIN"/>
    <property type="match status" value="1"/>
</dbReference>
<dbReference type="Proteomes" id="UP001238179">
    <property type="component" value="Chromosome"/>
</dbReference>
<dbReference type="InterPro" id="IPR021243">
    <property type="entry name" value="DUF2804"/>
</dbReference>
<dbReference type="RefSeq" id="WP_316414174.1">
    <property type="nucleotide sequence ID" value="NZ_AP027080.1"/>
</dbReference>
<keyword evidence="1" id="KW-0812">Transmembrane</keyword>
<feature type="transmembrane region" description="Helical" evidence="1">
    <location>
        <begin position="44"/>
        <end position="64"/>
    </location>
</feature>